<proteinExistence type="predicted"/>
<dbReference type="SMART" id="SM00343">
    <property type="entry name" value="ZnF_C2HC"/>
    <property type="match status" value="1"/>
</dbReference>
<reference evidence="4 5" key="1">
    <citation type="journal article" date="2018" name="Sci. Data">
        <title>The draft genome sequence of cork oak.</title>
        <authorList>
            <person name="Ramos A.M."/>
            <person name="Usie A."/>
            <person name="Barbosa P."/>
            <person name="Barros P.M."/>
            <person name="Capote T."/>
            <person name="Chaves I."/>
            <person name="Simoes F."/>
            <person name="Abreu I."/>
            <person name="Carrasquinho I."/>
            <person name="Faro C."/>
            <person name="Guimaraes J.B."/>
            <person name="Mendonca D."/>
            <person name="Nobrega F."/>
            <person name="Rodrigues L."/>
            <person name="Saibo N.J.M."/>
            <person name="Varela M.C."/>
            <person name="Egas C."/>
            <person name="Matos J."/>
            <person name="Miguel C.M."/>
            <person name="Oliveira M.M."/>
            <person name="Ricardo C.P."/>
            <person name="Goncalves S."/>
        </authorList>
    </citation>
    <scope>NUCLEOTIDE SEQUENCE [LARGE SCALE GENOMIC DNA]</scope>
    <source>
        <strain evidence="5">cv. HL8</strain>
    </source>
</reference>
<dbReference type="InterPro" id="IPR040256">
    <property type="entry name" value="At4g02000-like"/>
</dbReference>
<dbReference type="PROSITE" id="PS50158">
    <property type="entry name" value="ZF_CCHC"/>
    <property type="match status" value="1"/>
</dbReference>
<dbReference type="AlphaFoldDB" id="A0AAW0J5V3"/>
<dbReference type="Proteomes" id="UP000237347">
    <property type="component" value="Unassembled WGS sequence"/>
</dbReference>
<dbReference type="PANTHER" id="PTHR31286">
    <property type="entry name" value="GLYCINE-RICH CELL WALL STRUCTURAL PROTEIN 1.8-LIKE"/>
    <property type="match status" value="1"/>
</dbReference>
<comment type="caution">
    <text evidence="4">The sequence shown here is derived from an EMBL/GenBank/DDBJ whole genome shotgun (WGS) entry which is preliminary data.</text>
</comment>
<evidence type="ECO:0000256" key="2">
    <source>
        <dbReference type="SAM" id="MobiDB-lite"/>
    </source>
</evidence>
<dbReference type="Pfam" id="PF14111">
    <property type="entry name" value="DUF4283"/>
    <property type="match status" value="1"/>
</dbReference>
<gene>
    <name evidence="4" type="ORF">CFP56_037224</name>
</gene>
<protein>
    <recommendedName>
        <fullName evidence="3">CCHC-type domain-containing protein</fullName>
    </recommendedName>
</protein>
<dbReference type="GO" id="GO:0008270">
    <property type="term" value="F:zinc ion binding"/>
    <property type="evidence" value="ECO:0007669"/>
    <property type="project" value="UniProtKB-KW"/>
</dbReference>
<keyword evidence="1" id="KW-0863">Zinc-finger</keyword>
<dbReference type="InterPro" id="IPR001878">
    <property type="entry name" value="Znf_CCHC"/>
</dbReference>
<evidence type="ECO:0000313" key="4">
    <source>
        <dbReference type="EMBL" id="KAK7821923.1"/>
    </source>
</evidence>
<feature type="region of interest" description="Disordered" evidence="2">
    <location>
        <begin position="170"/>
        <end position="211"/>
    </location>
</feature>
<feature type="compositionally biased region" description="Polar residues" evidence="2">
    <location>
        <begin position="190"/>
        <end position="211"/>
    </location>
</feature>
<keyword evidence="1" id="KW-0862">Zinc</keyword>
<name>A0AAW0J5V3_QUESU</name>
<sequence length="237" mass="26970">MTNVGEGLIQFKFSLESQLVWVMNNGPWSFINHLLLLRRWENGMTTFSVNFLRIPIWVQVWGLPFDLINEEAGRDISSGIGQVVTVDYKAISSNQACFLRVRVEMPLDKPIRRGAPIWVAFQYEYLLGLCFNCGFLGHKAKACTKDKLRDGKNSTYGDWLRVGYRKLNDNNNINKPSSPPWRNTKENDGNQDTNPLLQPPNNSEPRTSQANTDEHATIIENMEQKVTVFTGMCEIGA</sequence>
<feature type="domain" description="CCHC-type" evidence="3">
    <location>
        <begin position="130"/>
        <end position="145"/>
    </location>
</feature>
<evidence type="ECO:0000313" key="5">
    <source>
        <dbReference type="Proteomes" id="UP000237347"/>
    </source>
</evidence>
<keyword evidence="5" id="KW-1185">Reference proteome</keyword>
<dbReference type="EMBL" id="PKMF04000685">
    <property type="protein sequence ID" value="KAK7821923.1"/>
    <property type="molecule type" value="Genomic_DNA"/>
</dbReference>
<evidence type="ECO:0000259" key="3">
    <source>
        <dbReference type="PROSITE" id="PS50158"/>
    </source>
</evidence>
<keyword evidence="1" id="KW-0479">Metal-binding</keyword>
<dbReference type="InterPro" id="IPR025836">
    <property type="entry name" value="Zn_knuckle_CX2CX4HX4C"/>
</dbReference>
<dbReference type="Pfam" id="PF14392">
    <property type="entry name" value="zf-CCHC_4"/>
    <property type="match status" value="1"/>
</dbReference>
<accession>A0AAW0J5V3</accession>
<evidence type="ECO:0000256" key="1">
    <source>
        <dbReference type="PROSITE-ProRule" id="PRU00047"/>
    </source>
</evidence>
<organism evidence="4 5">
    <name type="scientific">Quercus suber</name>
    <name type="common">Cork oak</name>
    <dbReference type="NCBI Taxonomy" id="58331"/>
    <lineage>
        <taxon>Eukaryota</taxon>
        <taxon>Viridiplantae</taxon>
        <taxon>Streptophyta</taxon>
        <taxon>Embryophyta</taxon>
        <taxon>Tracheophyta</taxon>
        <taxon>Spermatophyta</taxon>
        <taxon>Magnoliopsida</taxon>
        <taxon>eudicotyledons</taxon>
        <taxon>Gunneridae</taxon>
        <taxon>Pentapetalae</taxon>
        <taxon>rosids</taxon>
        <taxon>fabids</taxon>
        <taxon>Fagales</taxon>
        <taxon>Fagaceae</taxon>
        <taxon>Quercus</taxon>
    </lineage>
</organism>
<dbReference type="GO" id="GO:0003676">
    <property type="term" value="F:nucleic acid binding"/>
    <property type="evidence" value="ECO:0007669"/>
    <property type="project" value="InterPro"/>
</dbReference>
<dbReference type="PANTHER" id="PTHR31286:SF167">
    <property type="entry name" value="OS09G0268800 PROTEIN"/>
    <property type="match status" value="1"/>
</dbReference>
<dbReference type="InterPro" id="IPR025558">
    <property type="entry name" value="DUF4283"/>
</dbReference>